<feature type="domain" description="GGDEF" evidence="3">
    <location>
        <begin position="487"/>
        <end position="620"/>
    </location>
</feature>
<evidence type="ECO:0000259" key="2">
    <source>
        <dbReference type="PROSITE" id="PS50885"/>
    </source>
</evidence>
<dbReference type="SUPFAM" id="SSF55073">
    <property type="entry name" value="Nucleotide cyclase"/>
    <property type="match status" value="1"/>
</dbReference>
<dbReference type="GO" id="GO:0007165">
    <property type="term" value="P:signal transduction"/>
    <property type="evidence" value="ECO:0007669"/>
    <property type="project" value="InterPro"/>
</dbReference>
<sequence>MRDMFKKIINLLTFTDLPVRKKFILFSLGSLFWLAVISAIGLITMFDMSAKSKLMVDVIGPHEKTANIVVRKLRGASISAHKIVLYKDTERINNNYLNGKARLEDCRSYLKILLTGGRIKDYSRGTGQFYNEFIVLPLYDPEKRKFVEDVIVKVSNLEELLSELSEKKLSGKGEGTMLETLSEYDALTRNTVIVMNEYAISIGKEWGTFANIIKSRFNIAIVLISLAFAIAAMLSGVFGILISRSLSRPIKAIIGQIKALSAGEIDLTKKLDVASKDELGALSAEFNRLMDTIGHVTSFKKIIEEDESVEDIYMRLGRIFIDDLEFDNCVIYEVSSSKNNMKIVYPPEADGIELHCKRDIQLDCELCRVKRTGHIVTSADYPNICKYYTESANDIHYCIPIIVGGNVGGVVQFVCGKRGVCDIDDIKRKISRAKQYITEAQPVLEAKRLMKTLKESAFKDALTGLYNRRFLEESFENIVAGVLRRGTTLGLMMCDLDFFKQTNDVYGHDVGDMVLKEAADNIRKNVRTSDLVIRFGGEEFLVLLIDTKPGDSLDVAEKIRERIEDSKVKIAGGFIQKTISIGVSEFPTDTQNFWEAVKYADVALYKAKERGRNRVVRFSAEMWAEEKY</sequence>
<dbReference type="SMART" id="SM00267">
    <property type="entry name" value="GGDEF"/>
    <property type="match status" value="1"/>
</dbReference>
<dbReference type="InterPro" id="IPR000160">
    <property type="entry name" value="GGDEF_dom"/>
</dbReference>
<keyword evidence="1" id="KW-0812">Transmembrane</keyword>
<comment type="caution">
    <text evidence="4">The sequence shown here is derived from an EMBL/GenBank/DDBJ whole genome shotgun (WGS) entry which is preliminary data.</text>
</comment>
<dbReference type="CDD" id="cd06225">
    <property type="entry name" value="HAMP"/>
    <property type="match status" value="1"/>
</dbReference>
<dbReference type="CDD" id="cd01949">
    <property type="entry name" value="GGDEF"/>
    <property type="match status" value="1"/>
</dbReference>
<dbReference type="GO" id="GO:1902201">
    <property type="term" value="P:negative regulation of bacterial-type flagellum-dependent cell motility"/>
    <property type="evidence" value="ECO:0007669"/>
    <property type="project" value="TreeGrafter"/>
</dbReference>
<gene>
    <name evidence="4" type="ORF">A45J_1082</name>
</gene>
<dbReference type="InterPro" id="IPR003660">
    <property type="entry name" value="HAMP_dom"/>
</dbReference>
<feature type="transmembrane region" description="Helical" evidence="1">
    <location>
        <begin position="219"/>
        <end position="242"/>
    </location>
</feature>
<dbReference type="Gene3D" id="6.10.340.10">
    <property type="match status" value="1"/>
</dbReference>
<dbReference type="SMART" id="SM00304">
    <property type="entry name" value="HAMP"/>
    <property type="match status" value="1"/>
</dbReference>
<dbReference type="InterPro" id="IPR050469">
    <property type="entry name" value="Diguanylate_Cyclase"/>
</dbReference>
<organism evidence="4">
    <name type="scientific">hot springs metagenome</name>
    <dbReference type="NCBI Taxonomy" id="433727"/>
    <lineage>
        <taxon>unclassified sequences</taxon>
        <taxon>metagenomes</taxon>
        <taxon>ecological metagenomes</taxon>
    </lineage>
</organism>
<dbReference type="PROSITE" id="PS50885">
    <property type="entry name" value="HAMP"/>
    <property type="match status" value="1"/>
</dbReference>
<proteinExistence type="predicted"/>
<keyword evidence="1" id="KW-1133">Transmembrane helix</keyword>
<dbReference type="FunFam" id="3.30.70.270:FF:000001">
    <property type="entry name" value="Diguanylate cyclase domain protein"/>
    <property type="match status" value="1"/>
</dbReference>
<dbReference type="PANTHER" id="PTHR45138">
    <property type="entry name" value="REGULATORY COMPONENTS OF SENSORY TRANSDUCTION SYSTEM"/>
    <property type="match status" value="1"/>
</dbReference>
<evidence type="ECO:0000256" key="1">
    <source>
        <dbReference type="SAM" id="Phobius"/>
    </source>
</evidence>
<protein>
    <submittedName>
        <fullName evidence="4">GGDEF domain-containing protein</fullName>
    </submittedName>
</protein>
<reference evidence="4" key="1">
    <citation type="submission" date="2019-10" db="EMBL/GenBank/DDBJ databases">
        <title>Metagenomic sequencing of thiosulfate-disproportionating enrichment culture.</title>
        <authorList>
            <person name="Umezawa K."/>
            <person name="Kojima H."/>
            <person name="Fukui M."/>
        </authorList>
    </citation>
    <scope>NUCLEOTIDE SEQUENCE</scope>
    <source>
        <strain evidence="4">45J</strain>
    </source>
</reference>
<dbReference type="EMBL" id="BLAB01000001">
    <property type="protein sequence ID" value="GER93344.1"/>
    <property type="molecule type" value="Genomic_DNA"/>
</dbReference>
<dbReference type="PROSITE" id="PS50887">
    <property type="entry name" value="GGDEF"/>
    <property type="match status" value="1"/>
</dbReference>
<accession>A0A5J4KVV2</accession>
<name>A0A5J4KVV2_9ZZZZ</name>
<evidence type="ECO:0000259" key="3">
    <source>
        <dbReference type="PROSITE" id="PS50887"/>
    </source>
</evidence>
<dbReference type="AlphaFoldDB" id="A0A5J4KVV2"/>
<feature type="domain" description="HAMP" evidence="2">
    <location>
        <begin position="244"/>
        <end position="298"/>
    </location>
</feature>
<dbReference type="Pfam" id="PF00672">
    <property type="entry name" value="HAMP"/>
    <property type="match status" value="1"/>
</dbReference>
<feature type="transmembrane region" description="Helical" evidence="1">
    <location>
        <begin position="23"/>
        <end position="46"/>
    </location>
</feature>
<dbReference type="NCBIfam" id="TIGR00254">
    <property type="entry name" value="GGDEF"/>
    <property type="match status" value="1"/>
</dbReference>
<dbReference type="InterPro" id="IPR029787">
    <property type="entry name" value="Nucleotide_cyclase"/>
</dbReference>
<dbReference type="GO" id="GO:0052621">
    <property type="term" value="F:diguanylate cyclase activity"/>
    <property type="evidence" value="ECO:0007669"/>
    <property type="project" value="TreeGrafter"/>
</dbReference>
<dbReference type="GO" id="GO:0043709">
    <property type="term" value="P:cell adhesion involved in single-species biofilm formation"/>
    <property type="evidence" value="ECO:0007669"/>
    <property type="project" value="TreeGrafter"/>
</dbReference>
<dbReference type="Gene3D" id="3.30.70.270">
    <property type="match status" value="1"/>
</dbReference>
<evidence type="ECO:0000313" key="4">
    <source>
        <dbReference type="EMBL" id="GER93344.1"/>
    </source>
</evidence>
<dbReference type="Pfam" id="PF00990">
    <property type="entry name" value="GGDEF"/>
    <property type="match status" value="1"/>
</dbReference>
<dbReference type="InterPro" id="IPR043128">
    <property type="entry name" value="Rev_trsase/Diguanyl_cyclase"/>
</dbReference>
<dbReference type="SUPFAM" id="SSF158472">
    <property type="entry name" value="HAMP domain-like"/>
    <property type="match status" value="1"/>
</dbReference>
<keyword evidence="1" id="KW-0472">Membrane</keyword>
<dbReference type="PANTHER" id="PTHR45138:SF6">
    <property type="entry name" value="DIGUANYLATE CYCLASE DGCN"/>
    <property type="match status" value="1"/>
</dbReference>
<dbReference type="GO" id="GO:0005886">
    <property type="term" value="C:plasma membrane"/>
    <property type="evidence" value="ECO:0007669"/>
    <property type="project" value="TreeGrafter"/>
</dbReference>